<dbReference type="EMBL" id="FNVB01000004">
    <property type="protein sequence ID" value="SEG66836.1"/>
    <property type="molecule type" value="Genomic_DNA"/>
</dbReference>
<evidence type="ECO:0000313" key="2">
    <source>
        <dbReference type="EMBL" id="SFC24177.1"/>
    </source>
</evidence>
<name>A0A1H6C382_9PSEU</name>
<dbReference type="Pfam" id="PF04672">
    <property type="entry name" value="Methyltransf_19"/>
    <property type="match status" value="1"/>
</dbReference>
<sequence>MPDSEDVQIRGSAVSDEMDTTVPHAARVWNFWLDGKDHYAVDRAAGEEFLQVFPGMRTAAQASRGCLGRMVRHLVAECGVRQFLDIGTGLPTAENTHEIAQRVAPESRIVYVDNDPLVLAHARALLTSTPEGATRYIHADVREPEAIVEAAREFLDFDRPVALILFGIMGLIPEYDRARSIVDTLLAALPAGSYLALFDVDDTDPGAVDAARRYAESGAIPYNHRTPEEIAGYFTGLELVEPGVVRSGQWRAEAPELAQQDTTTLAGLGRKP</sequence>
<dbReference type="SUPFAM" id="SSF53335">
    <property type="entry name" value="S-adenosyl-L-methionine-dependent methyltransferases"/>
    <property type="match status" value="1"/>
</dbReference>
<organism evidence="1 4">
    <name type="scientific">Saccharopolyspora kobensis</name>
    <dbReference type="NCBI Taxonomy" id="146035"/>
    <lineage>
        <taxon>Bacteria</taxon>
        <taxon>Bacillati</taxon>
        <taxon>Actinomycetota</taxon>
        <taxon>Actinomycetes</taxon>
        <taxon>Pseudonocardiales</taxon>
        <taxon>Pseudonocardiaceae</taxon>
        <taxon>Saccharopolyspora</taxon>
    </lineage>
</organism>
<gene>
    <name evidence="1" type="ORF">SAMN02982929_03032</name>
    <name evidence="2" type="ORF">SAMN05216506_101272</name>
</gene>
<dbReference type="GO" id="GO:0008168">
    <property type="term" value="F:methyltransferase activity"/>
    <property type="evidence" value="ECO:0007669"/>
    <property type="project" value="UniProtKB-KW"/>
</dbReference>
<keyword evidence="1" id="KW-0489">Methyltransferase</keyword>
<dbReference type="Gene3D" id="3.40.50.150">
    <property type="entry name" value="Vaccinia Virus protein VP39"/>
    <property type="match status" value="1"/>
</dbReference>
<keyword evidence="1" id="KW-0808">Transferase</keyword>
<dbReference type="InterPro" id="IPR006764">
    <property type="entry name" value="SAM_dep_MeTrfase_SAV2177_type"/>
</dbReference>
<reference evidence="1" key="1">
    <citation type="submission" date="2016-10" db="EMBL/GenBank/DDBJ databases">
        <authorList>
            <person name="de Groot N.N."/>
        </authorList>
    </citation>
    <scope>NUCLEOTIDE SEQUENCE [LARGE SCALE GENOMIC DNA]</scope>
    <source>
        <strain evidence="1">ATCC 20501</strain>
    </source>
</reference>
<dbReference type="EMBL" id="FOME01000001">
    <property type="protein sequence ID" value="SFC24177.1"/>
    <property type="molecule type" value="Genomic_DNA"/>
</dbReference>
<dbReference type="Proteomes" id="UP000236729">
    <property type="component" value="Unassembled WGS sequence"/>
</dbReference>
<dbReference type="AlphaFoldDB" id="A0A1H6C382"/>
<dbReference type="SMR" id="A0A1H6C382"/>
<evidence type="ECO:0000313" key="4">
    <source>
        <dbReference type="Proteomes" id="UP000236729"/>
    </source>
</evidence>
<accession>A0A1H6C382</accession>
<dbReference type="Proteomes" id="UP000199690">
    <property type="component" value="Unassembled WGS sequence"/>
</dbReference>
<proteinExistence type="predicted"/>
<dbReference type="PIRSF" id="PIRSF017393">
    <property type="entry name" value="MTase_SAV2177"/>
    <property type="match status" value="1"/>
</dbReference>
<reference evidence="3 4" key="2">
    <citation type="submission" date="2016-10" db="EMBL/GenBank/DDBJ databases">
        <authorList>
            <person name="Varghese N."/>
            <person name="Submissions S."/>
        </authorList>
    </citation>
    <scope>NUCLEOTIDE SEQUENCE [LARGE SCALE GENOMIC DNA]</scope>
    <source>
        <strain evidence="4">ATCC 20501</strain>
        <strain evidence="2 3">CGMCC 4.3529</strain>
    </source>
</reference>
<dbReference type="RefSeq" id="WP_093345063.1">
    <property type="nucleotide sequence ID" value="NZ_FNVB01000004.1"/>
</dbReference>
<dbReference type="GO" id="GO:0032259">
    <property type="term" value="P:methylation"/>
    <property type="evidence" value="ECO:0007669"/>
    <property type="project" value="UniProtKB-KW"/>
</dbReference>
<dbReference type="InterPro" id="IPR029063">
    <property type="entry name" value="SAM-dependent_MTases_sf"/>
</dbReference>
<evidence type="ECO:0000313" key="1">
    <source>
        <dbReference type="EMBL" id="SEG66836.1"/>
    </source>
</evidence>
<accession>A0A1I1HJE2</accession>
<keyword evidence="3" id="KW-1185">Reference proteome</keyword>
<protein>
    <submittedName>
        <fullName evidence="1">S-adenosyl methyltransferase</fullName>
    </submittedName>
</protein>
<evidence type="ECO:0000313" key="3">
    <source>
        <dbReference type="Proteomes" id="UP000199690"/>
    </source>
</evidence>